<reference evidence="3 4" key="1">
    <citation type="submission" date="2020-04" db="EMBL/GenBank/DDBJ databases">
        <title>Perkinsus olseni comparative genomics.</title>
        <authorList>
            <person name="Bogema D.R."/>
        </authorList>
    </citation>
    <scope>NUCLEOTIDE SEQUENCE [LARGE SCALE GENOMIC DNA]</scope>
    <source>
        <strain evidence="3">00978-12</strain>
    </source>
</reference>
<feature type="transmembrane region" description="Helical" evidence="2">
    <location>
        <begin position="324"/>
        <end position="344"/>
    </location>
</feature>
<evidence type="ECO:0000256" key="1">
    <source>
        <dbReference type="SAM" id="MobiDB-lite"/>
    </source>
</evidence>
<name>A0A7J6PFC8_PEROL</name>
<keyword evidence="2" id="KW-1133">Transmembrane helix</keyword>
<dbReference type="EMBL" id="JABANP010000027">
    <property type="protein sequence ID" value="KAF4694835.1"/>
    <property type="molecule type" value="Genomic_DNA"/>
</dbReference>
<evidence type="ECO:0000256" key="2">
    <source>
        <dbReference type="SAM" id="Phobius"/>
    </source>
</evidence>
<feature type="region of interest" description="Disordered" evidence="1">
    <location>
        <begin position="130"/>
        <end position="172"/>
    </location>
</feature>
<keyword evidence="2" id="KW-0472">Membrane</keyword>
<dbReference type="Pfam" id="PF08561">
    <property type="entry name" value="Ribosomal_L37"/>
    <property type="match status" value="1"/>
</dbReference>
<evidence type="ECO:0000313" key="4">
    <source>
        <dbReference type="Proteomes" id="UP000541610"/>
    </source>
</evidence>
<dbReference type="Proteomes" id="UP000541610">
    <property type="component" value="Unassembled WGS sequence"/>
</dbReference>
<dbReference type="AlphaFoldDB" id="A0A7J6PFC8"/>
<evidence type="ECO:0000313" key="3">
    <source>
        <dbReference type="EMBL" id="KAF4694835.1"/>
    </source>
</evidence>
<proteinExistence type="predicted"/>
<accession>A0A7J6PFC8</accession>
<sequence length="354" mass="39854">MSEDEKILTDEHYPKWLWGLEQPGPGYGELRLMFVHGVNIENATTCCSRFLRKHRVLVIKHNNIRLKKKFKKSSDWRKALGTFCLPDELALLGGWAKKRREEMQRKHEEEVPALQANANYFFRLDGSVARSSSSKSSTGDYSSAIDGTLGEATEDNEDEESERPEESDIEESCLCSKNAEAEGECPGRSRSLATYFKASRLQFDAVTRTATCKACSKYKLGNALALVVTSFRHVTGTKGTFAAHNRSVEHRTAMERLIFEEKRGDILHQLSSQSHAASKRGRSALLCIPDVVRTSLRQNLPLRGHDHSEGNAQQILELLKTLELTGTMMMYVGGWAGVIVLSSLPRMSWLRWFA</sequence>
<comment type="caution">
    <text evidence="3">The sequence shown here is derived from an EMBL/GenBank/DDBJ whole genome shotgun (WGS) entry which is preliminary data.</text>
</comment>
<protein>
    <submittedName>
        <fullName evidence="3">Uncharacterized protein</fullName>
    </submittedName>
</protein>
<feature type="compositionally biased region" description="Low complexity" evidence="1">
    <location>
        <begin position="130"/>
        <end position="143"/>
    </location>
</feature>
<dbReference type="OrthoDB" id="10252718at2759"/>
<organism evidence="3 4">
    <name type="scientific">Perkinsus olseni</name>
    <name type="common">Perkinsus atlanticus</name>
    <dbReference type="NCBI Taxonomy" id="32597"/>
    <lineage>
        <taxon>Eukaryota</taxon>
        <taxon>Sar</taxon>
        <taxon>Alveolata</taxon>
        <taxon>Perkinsozoa</taxon>
        <taxon>Perkinsea</taxon>
        <taxon>Perkinsida</taxon>
        <taxon>Perkinsidae</taxon>
        <taxon>Perkinsus</taxon>
    </lineage>
</organism>
<dbReference type="InterPro" id="IPR013870">
    <property type="entry name" value="Ribosomal_mL54"/>
</dbReference>
<gene>
    <name evidence="3" type="ORF">FOZ60_006688</name>
</gene>
<feature type="compositionally biased region" description="Acidic residues" evidence="1">
    <location>
        <begin position="152"/>
        <end position="171"/>
    </location>
</feature>
<keyword evidence="2" id="KW-0812">Transmembrane</keyword>